<dbReference type="EMBL" id="PIQG01000002">
    <property type="protein sequence ID" value="RUO78259.1"/>
    <property type="molecule type" value="Genomic_DNA"/>
</dbReference>
<evidence type="ECO:0000259" key="8">
    <source>
        <dbReference type="Pfam" id="PF00482"/>
    </source>
</evidence>
<dbReference type="GO" id="GO:0005886">
    <property type="term" value="C:plasma membrane"/>
    <property type="evidence" value="ECO:0007669"/>
    <property type="project" value="UniProtKB-SubCell"/>
</dbReference>
<accession>A0A432ZJZ4</accession>
<evidence type="ECO:0000256" key="7">
    <source>
        <dbReference type="SAM" id="Phobius"/>
    </source>
</evidence>
<evidence type="ECO:0000256" key="5">
    <source>
        <dbReference type="ARBA" id="ARBA00022989"/>
    </source>
</evidence>
<keyword evidence="5 7" id="KW-1133">Transmembrane helix</keyword>
<evidence type="ECO:0000256" key="1">
    <source>
        <dbReference type="ARBA" id="ARBA00004651"/>
    </source>
</evidence>
<evidence type="ECO:0000256" key="6">
    <source>
        <dbReference type="ARBA" id="ARBA00023136"/>
    </source>
</evidence>
<dbReference type="Gene3D" id="1.20.81.30">
    <property type="entry name" value="Type II secretion system (T2SS), domain F"/>
    <property type="match status" value="1"/>
</dbReference>
<evidence type="ECO:0000256" key="2">
    <source>
        <dbReference type="ARBA" id="ARBA00005745"/>
    </source>
</evidence>
<evidence type="ECO:0000313" key="10">
    <source>
        <dbReference type="Proteomes" id="UP000288279"/>
    </source>
</evidence>
<organism evidence="9 10">
    <name type="scientific">Pseudidiomarina taiwanensis</name>
    <dbReference type="NCBI Taxonomy" id="337250"/>
    <lineage>
        <taxon>Bacteria</taxon>
        <taxon>Pseudomonadati</taxon>
        <taxon>Pseudomonadota</taxon>
        <taxon>Gammaproteobacteria</taxon>
        <taxon>Alteromonadales</taxon>
        <taxon>Idiomarinaceae</taxon>
        <taxon>Pseudidiomarina</taxon>
    </lineage>
</organism>
<proteinExistence type="inferred from homology"/>
<comment type="subcellular location">
    <subcellularLocation>
        <location evidence="1">Cell membrane</location>
        <topology evidence="1">Multi-pass membrane protein</topology>
    </subcellularLocation>
</comment>
<sequence>MKQLSKARQLELLEDFALALQDGLSPLQATAQLARHAQTQNLRGERQFAQQVASALQRGEPLAAALTPFINADLLMLVDVGERSGQLPQLLARYGAAQLQRSQALQQFIRPLLYPAIMLFIAVLAVFFIGQTVLPKLATNLPISAWPELAQALYWLSQPLLVTAVLLALLLLLIWVCGVPSGALQRLSSYQWLVNYGAFRVQRYFIAVELLQTLTVLLAAQVNLNRAVNAMQIRAGGLLARACRLIQSRLNNGEKELAQLLNVGLLAPRMLFRLANASRSATEQATLARVAGYAANDAVASLARLRQGLQSFCYLMIFSCLGVAVGGMGTMLMQLTQQTQLV</sequence>
<evidence type="ECO:0000256" key="3">
    <source>
        <dbReference type="ARBA" id="ARBA00022475"/>
    </source>
</evidence>
<feature type="transmembrane region" description="Helical" evidence="7">
    <location>
        <begin position="154"/>
        <end position="177"/>
    </location>
</feature>
<dbReference type="InterPro" id="IPR003004">
    <property type="entry name" value="GspF/PilC"/>
</dbReference>
<dbReference type="AlphaFoldDB" id="A0A432ZJZ4"/>
<keyword evidence="4 7" id="KW-0812">Transmembrane</keyword>
<keyword evidence="6 7" id="KW-0472">Membrane</keyword>
<evidence type="ECO:0000313" key="9">
    <source>
        <dbReference type="EMBL" id="RUO78259.1"/>
    </source>
</evidence>
<dbReference type="Pfam" id="PF00482">
    <property type="entry name" value="T2SSF"/>
    <property type="match status" value="1"/>
</dbReference>
<feature type="transmembrane region" description="Helical" evidence="7">
    <location>
        <begin position="112"/>
        <end position="134"/>
    </location>
</feature>
<comment type="similarity">
    <text evidence="2">Belongs to the GSP F family.</text>
</comment>
<gene>
    <name evidence="9" type="ORF">CWI83_04295</name>
</gene>
<protein>
    <recommendedName>
        <fullName evidence="8">Type II secretion system protein GspF domain-containing protein</fullName>
    </recommendedName>
</protein>
<keyword evidence="3" id="KW-1003">Cell membrane</keyword>
<reference evidence="9 10" key="1">
    <citation type="journal article" date="2011" name="Front. Microbiol.">
        <title>Genomic signatures of strain selection and enhancement in Bacillus atrophaeus var. globigii, a historical biowarfare simulant.</title>
        <authorList>
            <person name="Gibbons H.S."/>
            <person name="Broomall S.M."/>
            <person name="McNew L.A."/>
            <person name="Daligault H."/>
            <person name="Chapman C."/>
            <person name="Bruce D."/>
            <person name="Karavis M."/>
            <person name="Krepps M."/>
            <person name="McGregor P.A."/>
            <person name="Hong C."/>
            <person name="Park K.H."/>
            <person name="Akmal A."/>
            <person name="Feldman A."/>
            <person name="Lin J.S."/>
            <person name="Chang W.E."/>
            <person name="Higgs B.W."/>
            <person name="Demirev P."/>
            <person name="Lindquist J."/>
            <person name="Liem A."/>
            <person name="Fochler E."/>
            <person name="Read T.D."/>
            <person name="Tapia R."/>
            <person name="Johnson S."/>
            <person name="Bishop-Lilly K.A."/>
            <person name="Detter C."/>
            <person name="Han C."/>
            <person name="Sozhamannan S."/>
            <person name="Rosenzweig C.N."/>
            <person name="Skowronski E.W."/>
        </authorList>
    </citation>
    <scope>NUCLEOTIDE SEQUENCE [LARGE SCALE GENOMIC DNA]</scope>
    <source>
        <strain evidence="9 10">PIT1</strain>
    </source>
</reference>
<dbReference type="InterPro" id="IPR042094">
    <property type="entry name" value="T2SS_GspF_sf"/>
</dbReference>
<feature type="transmembrane region" description="Helical" evidence="7">
    <location>
        <begin position="312"/>
        <end position="333"/>
    </location>
</feature>
<dbReference type="PANTHER" id="PTHR30012">
    <property type="entry name" value="GENERAL SECRETION PATHWAY PROTEIN"/>
    <property type="match status" value="1"/>
</dbReference>
<keyword evidence="10" id="KW-1185">Reference proteome</keyword>
<feature type="domain" description="Type II secretion system protein GspF" evidence="8">
    <location>
        <begin position="13"/>
        <end position="135"/>
    </location>
</feature>
<name>A0A432ZJZ4_9GAMM</name>
<dbReference type="Proteomes" id="UP000288279">
    <property type="component" value="Unassembled WGS sequence"/>
</dbReference>
<dbReference type="RefSeq" id="WP_126826228.1">
    <property type="nucleotide sequence ID" value="NZ_PIQG01000002.1"/>
</dbReference>
<dbReference type="PANTHER" id="PTHR30012:SF0">
    <property type="entry name" value="TYPE II SECRETION SYSTEM PROTEIN F-RELATED"/>
    <property type="match status" value="1"/>
</dbReference>
<comment type="caution">
    <text evidence="9">The sequence shown here is derived from an EMBL/GenBank/DDBJ whole genome shotgun (WGS) entry which is preliminary data.</text>
</comment>
<evidence type="ECO:0000256" key="4">
    <source>
        <dbReference type="ARBA" id="ARBA00022692"/>
    </source>
</evidence>
<dbReference type="OrthoDB" id="6241219at2"/>
<dbReference type="InterPro" id="IPR018076">
    <property type="entry name" value="T2SS_GspF_dom"/>
</dbReference>